<name>A0A7J5AJM9_9FLAO</name>
<evidence type="ECO:0000256" key="1">
    <source>
        <dbReference type="ARBA" id="ARBA00023002"/>
    </source>
</evidence>
<dbReference type="InterPro" id="IPR036291">
    <property type="entry name" value="NAD(P)-bd_dom_sf"/>
</dbReference>
<dbReference type="OrthoDB" id="597510at2"/>
<dbReference type="GO" id="GO:0016491">
    <property type="term" value="F:oxidoreductase activity"/>
    <property type="evidence" value="ECO:0007669"/>
    <property type="project" value="UniProtKB-KW"/>
</dbReference>
<keyword evidence="1" id="KW-0560">Oxidoreductase</keyword>
<comment type="caution">
    <text evidence="3">The sequence shown here is derived from an EMBL/GenBank/DDBJ whole genome shotgun (WGS) entry which is preliminary data.</text>
</comment>
<dbReference type="PRINTS" id="PR00080">
    <property type="entry name" value="SDRFAMILY"/>
</dbReference>
<dbReference type="Proteomes" id="UP000490922">
    <property type="component" value="Unassembled WGS sequence"/>
</dbReference>
<reference evidence="3 4" key="1">
    <citation type="submission" date="2019-09" db="EMBL/GenBank/DDBJ databases">
        <title>Flavobacterium sp. nov., isolated from glacier ice.</title>
        <authorList>
            <person name="Liu Q."/>
        </authorList>
    </citation>
    <scope>NUCLEOTIDE SEQUENCE [LARGE SCALE GENOMIC DNA]</scope>
    <source>
        <strain evidence="3 4">NBRC 112527</strain>
    </source>
</reference>
<comment type="similarity">
    <text evidence="2">Belongs to the short-chain dehydrogenases/reductases (SDR) family.</text>
</comment>
<dbReference type="Gene3D" id="3.40.50.720">
    <property type="entry name" value="NAD(P)-binding Rossmann-like Domain"/>
    <property type="match status" value="1"/>
</dbReference>
<dbReference type="EMBL" id="WAEM01000001">
    <property type="protein sequence ID" value="KAB1157822.1"/>
    <property type="molecule type" value="Genomic_DNA"/>
</dbReference>
<dbReference type="InterPro" id="IPR002347">
    <property type="entry name" value="SDR_fam"/>
</dbReference>
<dbReference type="PANTHER" id="PTHR43157:SF31">
    <property type="entry name" value="PHOSPHATIDYLINOSITOL-GLYCAN BIOSYNTHESIS CLASS F PROTEIN"/>
    <property type="match status" value="1"/>
</dbReference>
<dbReference type="PRINTS" id="PR00081">
    <property type="entry name" value="GDHRDH"/>
</dbReference>
<accession>A0A7J5AJM9</accession>
<protein>
    <submittedName>
        <fullName evidence="3">SDR family NAD(P)-dependent oxidoreductase</fullName>
    </submittedName>
</protein>
<dbReference type="RefSeq" id="WP_151106015.1">
    <property type="nucleotide sequence ID" value="NZ_WAEM01000001.1"/>
</dbReference>
<gene>
    <name evidence="3" type="ORF">F6464_01680</name>
</gene>
<keyword evidence="4" id="KW-1185">Reference proteome</keyword>
<dbReference type="SUPFAM" id="SSF51735">
    <property type="entry name" value="NAD(P)-binding Rossmann-fold domains"/>
    <property type="match status" value="1"/>
</dbReference>
<organism evidence="3 4">
    <name type="scientific">Flavobacterium luteum</name>
    <dbReference type="NCBI Taxonomy" id="2026654"/>
    <lineage>
        <taxon>Bacteria</taxon>
        <taxon>Pseudomonadati</taxon>
        <taxon>Bacteroidota</taxon>
        <taxon>Flavobacteriia</taxon>
        <taxon>Flavobacteriales</taxon>
        <taxon>Flavobacteriaceae</taxon>
        <taxon>Flavobacterium</taxon>
    </lineage>
</organism>
<dbReference type="AlphaFoldDB" id="A0A7J5AJM9"/>
<evidence type="ECO:0000256" key="2">
    <source>
        <dbReference type="RuleBase" id="RU000363"/>
    </source>
</evidence>
<dbReference type="Pfam" id="PF00106">
    <property type="entry name" value="adh_short"/>
    <property type="match status" value="1"/>
</dbReference>
<evidence type="ECO:0000313" key="3">
    <source>
        <dbReference type="EMBL" id="KAB1157822.1"/>
    </source>
</evidence>
<evidence type="ECO:0000313" key="4">
    <source>
        <dbReference type="Proteomes" id="UP000490922"/>
    </source>
</evidence>
<dbReference type="PANTHER" id="PTHR43157">
    <property type="entry name" value="PHOSPHATIDYLINOSITOL-GLYCAN BIOSYNTHESIS CLASS F PROTEIN-RELATED"/>
    <property type="match status" value="1"/>
</dbReference>
<sequence length="268" mass="30399">MKTIIITGGTSGIGLELVKYFAINNYEVIFTGRNIEVANSIISNLSNYKLTFFQTDFASFESIDNSIKQIKSQFKSIDILINNAGVWEMEFKETSNGIEVNFGVNHLATMLFTLKISPILNPLTGRIINTSSGAHRRNIIDLDDIEWRKKDYDGIATYSQSKLCNILFTRRLSKEVSNTNILVNTVHPGYVKTKLFNNMQDRNWDNIPDAFQGARSAIFAATDTKIVTHSNLYIYQEQIDPNITAIAQDDNLADLVWDLSKTYLNKYL</sequence>
<proteinExistence type="inferred from homology"/>